<dbReference type="InterPro" id="IPR052155">
    <property type="entry name" value="Biofilm_reg_signaling"/>
</dbReference>
<evidence type="ECO:0000313" key="6">
    <source>
        <dbReference type="Proteomes" id="UP000325755"/>
    </source>
</evidence>
<feature type="domain" description="Response regulatory" evidence="2">
    <location>
        <begin position="28"/>
        <end position="152"/>
    </location>
</feature>
<accession>A0A5Q0BEW7</accession>
<feature type="domain" description="EAL" evidence="3">
    <location>
        <begin position="496"/>
        <end position="753"/>
    </location>
</feature>
<dbReference type="Gene3D" id="3.40.50.2300">
    <property type="match status" value="1"/>
</dbReference>
<dbReference type="Gene3D" id="3.30.70.270">
    <property type="match status" value="1"/>
</dbReference>
<dbReference type="OrthoDB" id="8553030at2"/>
<dbReference type="InterPro" id="IPR035919">
    <property type="entry name" value="EAL_sf"/>
</dbReference>
<dbReference type="PROSITE" id="PS50887">
    <property type="entry name" value="GGDEF"/>
    <property type="match status" value="1"/>
</dbReference>
<keyword evidence="6" id="KW-1185">Reference proteome</keyword>
<dbReference type="InterPro" id="IPR021800">
    <property type="entry name" value="DUF3369"/>
</dbReference>
<evidence type="ECO:0000259" key="4">
    <source>
        <dbReference type="PROSITE" id="PS50887"/>
    </source>
</evidence>
<dbReference type="PROSITE" id="PS50883">
    <property type="entry name" value="EAL"/>
    <property type="match status" value="1"/>
</dbReference>
<dbReference type="PROSITE" id="PS50110">
    <property type="entry name" value="RESPONSE_REGULATORY"/>
    <property type="match status" value="1"/>
</dbReference>
<dbReference type="SUPFAM" id="SSF52172">
    <property type="entry name" value="CheY-like"/>
    <property type="match status" value="1"/>
</dbReference>
<dbReference type="NCBIfam" id="TIGR00254">
    <property type="entry name" value="GGDEF"/>
    <property type="match status" value="1"/>
</dbReference>
<organism evidence="5 6">
    <name type="scientific">Candidatus Methylospira mobilis</name>
    <dbReference type="NCBI Taxonomy" id="1808979"/>
    <lineage>
        <taxon>Bacteria</taxon>
        <taxon>Pseudomonadati</taxon>
        <taxon>Pseudomonadota</taxon>
        <taxon>Gammaproteobacteria</taxon>
        <taxon>Methylococcales</taxon>
        <taxon>Methylococcaceae</taxon>
        <taxon>Candidatus Methylospira</taxon>
    </lineage>
</organism>
<dbReference type="InterPro" id="IPR011006">
    <property type="entry name" value="CheY-like_superfamily"/>
</dbReference>
<sequence>MSLQDDDLVFLDELNEESAPVQAENYHKLLIVDDDPDVHAITLMALSDFRFHGAGLSFLSAYSAAEARNILDSEKNIALILLDVVMESDDAGLQLVRYVREYQANWLTRIILRTGQPGQAPEFDVIVNYDINDYKDKTELTAVKLYTTVFVSLRAYRQMLTIEMSRQGLVKILSASNSLFEYQSMNEFVQGVVLQLRSLIDCIGGAMLCGVSDPGSCDSVDAVRVVASAGELEKFAPGSLVTQCLPPDACELISQAISTLENIYADSGSVIVFRTVNRAVSVVYLRGEGCLSQMDRYLLEIFCNKVALGFDNIYFIDQMRQLARHEPLTNLLNREALVNELKNRLLNAADTSAGLGVIVIGLDRFKDVNTDLGYAAGDRLLRVIASRLCSMLTDTGLASRLGADQFAVIVSNILSANELRDLTDKLLQMILQPVELEGEEVLPAASLGFVFVSGRSLRPAYDLIAEAEAAMAEAKRLGGNRVEQAVSSGGATQSGRLTLIRDLSYALDRKELRVLYQPIYKASSRQLAGFEALLRWHHPERGSVVPDKFIAEAEVSGLIVPIGSWVLRTATADALRWHASYAEKAEQVKLSVNVSARQLLTSDLVGMVERIIDESAIAPALLKLEITESMIMEDPARVEAMMLRLKDMGVCLSLDDFGTGYSSISYLHRYPFDTLKLDRSFVSTMFDRKQSMPIIQAVVRLAEALNIETIAEGVETENQARTLLDIGCDYLQGYFFGRPMTIDDANQLVADSL</sequence>
<dbReference type="KEGG" id="mmob:F6R98_07065"/>
<evidence type="ECO:0000259" key="3">
    <source>
        <dbReference type="PROSITE" id="PS50883"/>
    </source>
</evidence>
<name>A0A5Q0BEW7_9GAMM</name>
<gene>
    <name evidence="5" type="ORF">F6R98_07065</name>
</gene>
<protein>
    <submittedName>
        <fullName evidence="5">EAL domain-containing protein</fullName>
    </submittedName>
</protein>
<evidence type="ECO:0000256" key="1">
    <source>
        <dbReference type="PROSITE-ProRule" id="PRU00169"/>
    </source>
</evidence>
<dbReference type="InterPro" id="IPR000160">
    <property type="entry name" value="GGDEF_dom"/>
</dbReference>
<evidence type="ECO:0000313" key="5">
    <source>
        <dbReference type="EMBL" id="QFY42415.1"/>
    </source>
</evidence>
<dbReference type="InterPro" id="IPR029787">
    <property type="entry name" value="Nucleotide_cyclase"/>
</dbReference>
<dbReference type="Pfam" id="PF00563">
    <property type="entry name" value="EAL"/>
    <property type="match status" value="1"/>
</dbReference>
<dbReference type="RefSeq" id="WP_153248404.1">
    <property type="nucleotide sequence ID" value="NZ_CP044205.1"/>
</dbReference>
<dbReference type="Proteomes" id="UP000325755">
    <property type="component" value="Chromosome"/>
</dbReference>
<dbReference type="EMBL" id="CP044205">
    <property type="protein sequence ID" value="QFY42415.1"/>
    <property type="molecule type" value="Genomic_DNA"/>
</dbReference>
<feature type="domain" description="GGDEF" evidence="4">
    <location>
        <begin position="353"/>
        <end position="487"/>
    </location>
</feature>
<dbReference type="Pfam" id="PF00990">
    <property type="entry name" value="GGDEF"/>
    <property type="match status" value="1"/>
</dbReference>
<dbReference type="GO" id="GO:0000160">
    <property type="term" value="P:phosphorelay signal transduction system"/>
    <property type="evidence" value="ECO:0007669"/>
    <property type="project" value="InterPro"/>
</dbReference>
<evidence type="ECO:0000259" key="2">
    <source>
        <dbReference type="PROSITE" id="PS50110"/>
    </source>
</evidence>
<dbReference type="PANTHER" id="PTHR44757">
    <property type="entry name" value="DIGUANYLATE CYCLASE DGCP"/>
    <property type="match status" value="1"/>
</dbReference>
<keyword evidence="1" id="KW-0597">Phosphoprotein</keyword>
<dbReference type="SUPFAM" id="SSF55073">
    <property type="entry name" value="Nucleotide cyclase"/>
    <property type="match status" value="1"/>
</dbReference>
<dbReference type="InterPro" id="IPR001633">
    <property type="entry name" value="EAL_dom"/>
</dbReference>
<dbReference type="CDD" id="cd01949">
    <property type="entry name" value="GGDEF"/>
    <property type="match status" value="1"/>
</dbReference>
<dbReference type="SMART" id="SM00267">
    <property type="entry name" value="GGDEF"/>
    <property type="match status" value="1"/>
</dbReference>
<reference evidence="5 6" key="1">
    <citation type="submission" date="2019-09" db="EMBL/GenBank/DDBJ databases">
        <title>Ecophysiology of the spiral-shaped methanotroph Methylospira mobilis as revealed by the complete genome sequence.</title>
        <authorList>
            <person name="Oshkin I.Y."/>
            <person name="Dedysh S.N."/>
            <person name="Miroshnikov K."/>
            <person name="Danilova O.V."/>
            <person name="Hakobyan A."/>
            <person name="Liesack W."/>
        </authorList>
    </citation>
    <scope>NUCLEOTIDE SEQUENCE [LARGE SCALE GENOMIC DNA]</scope>
    <source>
        <strain evidence="5 6">Shm1</strain>
    </source>
</reference>
<dbReference type="AlphaFoldDB" id="A0A5Q0BEW7"/>
<dbReference type="CDD" id="cd01948">
    <property type="entry name" value="EAL"/>
    <property type="match status" value="1"/>
</dbReference>
<dbReference type="Pfam" id="PF11849">
    <property type="entry name" value="DUF3369"/>
    <property type="match status" value="1"/>
</dbReference>
<dbReference type="SUPFAM" id="SSF141868">
    <property type="entry name" value="EAL domain-like"/>
    <property type="match status" value="1"/>
</dbReference>
<dbReference type="PANTHER" id="PTHR44757:SF2">
    <property type="entry name" value="BIOFILM ARCHITECTURE MAINTENANCE PROTEIN MBAA"/>
    <property type="match status" value="1"/>
</dbReference>
<proteinExistence type="predicted"/>
<dbReference type="Gene3D" id="3.20.20.450">
    <property type="entry name" value="EAL domain"/>
    <property type="match status" value="1"/>
</dbReference>
<dbReference type="InterPro" id="IPR043128">
    <property type="entry name" value="Rev_trsase/Diguanyl_cyclase"/>
</dbReference>
<feature type="modified residue" description="4-aspartylphosphate" evidence="1">
    <location>
        <position position="83"/>
    </location>
</feature>
<dbReference type="InParanoid" id="A0A5Q0BEW7"/>
<dbReference type="InterPro" id="IPR001789">
    <property type="entry name" value="Sig_transdc_resp-reg_receiver"/>
</dbReference>
<dbReference type="SMART" id="SM00052">
    <property type="entry name" value="EAL"/>
    <property type="match status" value="1"/>
</dbReference>